<organism evidence="6 7">
    <name type="scientific">Streptomyces gardneri</name>
    <dbReference type="NCBI Taxonomy" id="66892"/>
    <lineage>
        <taxon>Bacteria</taxon>
        <taxon>Bacillati</taxon>
        <taxon>Actinomycetota</taxon>
        <taxon>Actinomycetes</taxon>
        <taxon>Kitasatosporales</taxon>
        <taxon>Streptomycetaceae</taxon>
        <taxon>Streptomyces</taxon>
    </lineage>
</organism>
<proteinExistence type="inferred from homology"/>
<sequence>MIVIAQVSDIHVDGEQRSVDRTRAVMRYLEELPYDLAAVLVTGDIADHGTADEYAVVRELLKSRHPLLVCPGNHDDRAAFRKGLLPEDTETRPDAPVNQALRGEGFVVALCDSSVPGKDEGFLEDETLEWLDGVLAATPHETPVLVAFHHPPVPLHTPYVDGIRQFGAERLAALADRHPHLTAFLAGHAHTAAATTFAGRPLLVAPGVVSALRLPWENPGPDSPHVHLDLPPALAFHILDEDGGLTTHYRTVTV</sequence>
<gene>
    <name evidence="6" type="primary">cpdA</name>
    <name evidence="6" type="ORF">SGA01_35530</name>
</gene>
<dbReference type="PANTHER" id="PTHR42988:SF2">
    <property type="entry name" value="CYCLIC NUCLEOTIDE PHOSPHODIESTERASE CBUA0032-RELATED"/>
    <property type="match status" value="1"/>
</dbReference>
<name>A0A4Y3RLY5_9ACTN</name>
<evidence type="ECO:0000256" key="2">
    <source>
        <dbReference type="ARBA" id="ARBA00022801"/>
    </source>
</evidence>
<evidence type="ECO:0000313" key="6">
    <source>
        <dbReference type="EMBL" id="GEB57948.1"/>
    </source>
</evidence>
<dbReference type="Proteomes" id="UP000315226">
    <property type="component" value="Unassembled WGS sequence"/>
</dbReference>
<dbReference type="RefSeq" id="WP_141297424.1">
    <property type="nucleotide sequence ID" value="NZ_BJMN01000022.1"/>
</dbReference>
<dbReference type="InterPro" id="IPR029052">
    <property type="entry name" value="Metallo-depent_PP-like"/>
</dbReference>
<dbReference type="GO" id="GO:0016787">
    <property type="term" value="F:hydrolase activity"/>
    <property type="evidence" value="ECO:0007669"/>
    <property type="project" value="UniProtKB-KW"/>
</dbReference>
<dbReference type="AlphaFoldDB" id="A0A4Y3RLY5"/>
<dbReference type="InterPro" id="IPR050884">
    <property type="entry name" value="CNP_phosphodiesterase-III"/>
</dbReference>
<feature type="domain" description="Calcineurin-like phosphoesterase" evidence="5">
    <location>
        <begin position="3"/>
        <end position="191"/>
    </location>
</feature>
<keyword evidence="3" id="KW-0408">Iron</keyword>
<reference evidence="6 7" key="1">
    <citation type="submission" date="2019-06" db="EMBL/GenBank/DDBJ databases">
        <title>Whole genome shotgun sequence of Streptomyces gardneri NBRC 12865.</title>
        <authorList>
            <person name="Hosoyama A."/>
            <person name="Uohara A."/>
            <person name="Ohji S."/>
            <person name="Ichikawa N."/>
        </authorList>
    </citation>
    <scope>NUCLEOTIDE SEQUENCE [LARGE SCALE GENOMIC DNA]</scope>
    <source>
        <strain evidence="6 7">NBRC 12865</strain>
    </source>
</reference>
<protein>
    <submittedName>
        <fullName evidence="6">3',5'-cyclic adenosine monophosphate phosphodiesterase CpdA</fullName>
    </submittedName>
</protein>
<evidence type="ECO:0000256" key="4">
    <source>
        <dbReference type="ARBA" id="ARBA00025742"/>
    </source>
</evidence>
<keyword evidence="2" id="KW-0378">Hydrolase</keyword>
<dbReference type="SUPFAM" id="SSF56300">
    <property type="entry name" value="Metallo-dependent phosphatases"/>
    <property type="match status" value="1"/>
</dbReference>
<dbReference type="PANTHER" id="PTHR42988">
    <property type="entry name" value="PHOSPHOHYDROLASE"/>
    <property type="match status" value="1"/>
</dbReference>
<dbReference type="EMBL" id="BJMN01000022">
    <property type="protein sequence ID" value="GEB57948.1"/>
    <property type="molecule type" value="Genomic_DNA"/>
</dbReference>
<evidence type="ECO:0000256" key="1">
    <source>
        <dbReference type="ARBA" id="ARBA00022723"/>
    </source>
</evidence>
<dbReference type="Gene3D" id="3.60.21.10">
    <property type="match status" value="1"/>
</dbReference>
<accession>A0A4Y3RLY5</accession>
<dbReference type="InterPro" id="IPR004843">
    <property type="entry name" value="Calcineurin-like_PHP"/>
</dbReference>
<dbReference type="Pfam" id="PF00149">
    <property type="entry name" value="Metallophos"/>
    <property type="match status" value="1"/>
</dbReference>
<comment type="similarity">
    <text evidence="4">Belongs to the cyclic nucleotide phosphodiesterase class-III family.</text>
</comment>
<evidence type="ECO:0000313" key="7">
    <source>
        <dbReference type="Proteomes" id="UP000315226"/>
    </source>
</evidence>
<dbReference type="GO" id="GO:0046872">
    <property type="term" value="F:metal ion binding"/>
    <property type="evidence" value="ECO:0007669"/>
    <property type="project" value="UniProtKB-KW"/>
</dbReference>
<evidence type="ECO:0000259" key="5">
    <source>
        <dbReference type="Pfam" id="PF00149"/>
    </source>
</evidence>
<keyword evidence="7" id="KW-1185">Reference proteome</keyword>
<keyword evidence="1" id="KW-0479">Metal-binding</keyword>
<comment type="caution">
    <text evidence="6">The sequence shown here is derived from an EMBL/GenBank/DDBJ whole genome shotgun (WGS) entry which is preliminary data.</text>
</comment>
<dbReference type="OrthoDB" id="5241795at2"/>
<evidence type="ECO:0000256" key="3">
    <source>
        <dbReference type="ARBA" id="ARBA00023004"/>
    </source>
</evidence>